<accession>A0A8J7K1Z4</accession>
<dbReference type="Pfam" id="PF00534">
    <property type="entry name" value="Glycos_transf_1"/>
    <property type="match status" value="1"/>
</dbReference>
<gene>
    <name evidence="4" type="ORF">IQ247_21110</name>
</gene>
<dbReference type="PANTHER" id="PTHR46401:SF2">
    <property type="entry name" value="GLYCOSYLTRANSFERASE WBBK-RELATED"/>
    <property type="match status" value="1"/>
</dbReference>
<evidence type="ECO:0000259" key="2">
    <source>
        <dbReference type="Pfam" id="PF00534"/>
    </source>
</evidence>
<dbReference type="PANTHER" id="PTHR46401">
    <property type="entry name" value="GLYCOSYLTRANSFERASE WBBK-RELATED"/>
    <property type="match status" value="1"/>
</dbReference>
<dbReference type="GO" id="GO:0009103">
    <property type="term" value="P:lipopolysaccharide biosynthetic process"/>
    <property type="evidence" value="ECO:0007669"/>
    <property type="project" value="TreeGrafter"/>
</dbReference>
<evidence type="ECO:0000256" key="1">
    <source>
        <dbReference type="ARBA" id="ARBA00022679"/>
    </source>
</evidence>
<keyword evidence="1" id="KW-0808">Transferase</keyword>
<evidence type="ECO:0000259" key="3">
    <source>
        <dbReference type="Pfam" id="PF13439"/>
    </source>
</evidence>
<feature type="domain" description="Glycosyltransferase subfamily 4-like N-terminal" evidence="3">
    <location>
        <begin position="16"/>
        <end position="168"/>
    </location>
</feature>
<dbReference type="InterPro" id="IPR028098">
    <property type="entry name" value="Glyco_trans_4-like_N"/>
</dbReference>
<dbReference type="GO" id="GO:0016757">
    <property type="term" value="F:glycosyltransferase activity"/>
    <property type="evidence" value="ECO:0007669"/>
    <property type="project" value="InterPro"/>
</dbReference>
<reference evidence="4" key="1">
    <citation type="submission" date="2020-10" db="EMBL/GenBank/DDBJ databases">
        <authorList>
            <person name="Castelo-Branco R."/>
            <person name="Eusebio N."/>
            <person name="Adriana R."/>
            <person name="Vieira A."/>
            <person name="Brugerolle De Fraissinette N."/>
            <person name="Rezende De Castro R."/>
            <person name="Schneider M.P."/>
            <person name="Vasconcelos V."/>
            <person name="Leao P.N."/>
        </authorList>
    </citation>
    <scope>NUCLEOTIDE SEQUENCE</scope>
    <source>
        <strain evidence="4">LEGE 06105</strain>
    </source>
</reference>
<dbReference type="RefSeq" id="WP_193923131.1">
    <property type="nucleotide sequence ID" value="NZ_JADEWL010000087.1"/>
</dbReference>
<dbReference type="EMBL" id="JADEWL010000087">
    <property type="protein sequence ID" value="MBE9215131.1"/>
    <property type="molecule type" value="Genomic_DNA"/>
</dbReference>
<dbReference type="Pfam" id="PF13439">
    <property type="entry name" value="Glyco_transf_4"/>
    <property type="match status" value="1"/>
</dbReference>
<feature type="domain" description="Glycosyl transferase family 1" evidence="2">
    <location>
        <begin position="181"/>
        <end position="340"/>
    </location>
</feature>
<name>A0A8J7K1Z4_9CYAN</name>
<protein>
    <submittedName>
        <fullName evidence="4">Glycosyltransferase family 4 protein</fullName>
    </submittedName>
</protein>
<evidence type="ECO:0000313" key="5">
    <source>
        <dbReference type="Proteomes" id="UP000620559"/>
    </source>
</evidence>
<dbReference type="Proteomes" id="UP000620559">
    <property type="component" value="Unassembled WGS sequence"/>
</dbReference>
<evidence type="ECO:0000313" key="4">
    <source>
        <dbReference type="EMBL" id="MBE9215131.1"/>
    </source>
</evidence>
<dbReference type="InterPro" id="IPR001296">
    <property type="entry name" value="Glyco_trans_1"/>
</dbReference>
<dbReference type="Gene3D" id="3.40.50.2000">
    <property type="entry name" value="Glycogen Phosphorylase B"/>
    <property type="match status" value="2"/>
</dbReference>
<dbReference type="AlphaFoldDB" id="A0A8J7K1Z4"/>
<proteinExistence type="predicted"/>
<keyword evidence="5" id="KW-1185">Reference proteome</keyword>
<organism evidence="4 5">
    <name type="scientific">Plectonema cf. radiosum LEGE 06105</name>
    <dbReference type="NCBI Taxonomy" id="945769"/>
    <lineage>
        <taxon>Bacteria</taxon>
        <taxon>Bacillati</taxon>
        <taxon>Cyanobacteriota</taxon>
        <taxon>Cyanophyceae</taxon>
        <taxon>Oscillatoriophycideae</taxon>
        <taxon>Oscillatoriales</taxon>
        <taxon>Microcoleaceae</taxon>
        <taxon>Plectonema</taxon>
    </lineage>
</organism>
<dbReference type="SUPFAM" id="SSF53756">
    <property type="entry name" value="UDP-Glycosyltransferase/glycogen phosphorylase"/>
    <property type="match status" value="1"/>
</dbReference>
<dbReference type="CDD" id="cd03801">
    <property type="entry name" value="GT4_PimA-like"/>
    <property type="match status" value="1"/>
</dbReference>
<sequence length="383" mass="43774">MEKVFFLTGAKPPQTGGELYNYQLSQYLEKLGWEQEYVSLHEKRHFLRLGKIPIIGDVLASLIFAIFLFKYKGILVEDHYFSRYLLLTNFIQRVFRKGKIVVLVHLFYGYESKDKFVIRRLINKYIEQFRLSFADLIVTSSEYSKSEIVSVGINPESVHVLSPGLDREKFQLPEERKLYCKESKKILCVGNYVPRKGIAYLIEAFAQIERQDFTLHLVGNRKNNSSYYNQLNNAVNKLKLTDCVVFHDGADQDNIKQLYASSDIFVLPSFQETFGIVFLEAMHYGLPIITTNATAMPELVEDGKNGLLVPPGDSKALAKAISELITNPGLMEKMGAAGRKKVATSYYWEQTCSGFAAIIQGMKYDKKTAETQRAQRKEAQRYG</sequence>
<comment type="caution">
    <text evidence="4">The sequence shown here is derived from an EMBL/GenBank/DDBJ whole genome shotgun (WGS) entry which is preliminary data.</text>
</comment>